<keyword evidence="2" id="KW-1015">Disulfide bond</keyword>
<dbReference type="OrthoDB" id="6224010at2759"/>
<dbReference type="PROSITE" id="PS51808">
    <property type="entry name" value="CHCH"/>
    <property type="match status" value="1"/>
</dbReference>
<keyword evidence="3" id="KW-0496">Mitochondrion</keyword>
<reference evidence="4 5" key="1">
    <citation type="submission" date="2020-05" db="EMBL/GenBank/DDBJ databases">
        <authorList>
            <person name="Casaregola S."/>
            <person name="Devillers H."/>
            <person name="Grondin C."/>
        </authorList>
    </citation>
    <scope>NUCLEOTIDE SEQUENCE [LARGE SCALE GENOMIC DNA]</scope>
    <source>
        <strain evidence="4 5">CLIB 1767</strain>
    </source>
</reference>
<keyword evidence="3" id="KW-0472">Membrane</keyword>
<comment type="caution">
    <text evidence="4">The sequence shown here is derived from an EMBL/GenBank/DDBJ whole genome shotgun (WGS) entry which is preliminary data.</text>
</comment>
<proteinExistence type="inferred from homology"/>
<dbReference type="RefSeq" id="XP_041408967.1">
    <property type="nucleotide sequence ID" value="XM_041553033.1"/>
</dbReference>
<keyword evidence="3" id="KW-0143">Chaperone</keyword>
<dbReference type="Pfam" id="PF08583">
    <property type="entry name" value="Cmc1"/>
    <property type="match status" value="1"/>
</dbReference>
<dbReference type="InterPro" id="IPR013892">
    <property type="entry name" value="Cyt_c_biogenesis_Cmc1-like"/>
</dbReference>
<keyword evidence="5" id="KW-1185">Reference proteome</keyword>
<dbReference type="GeneID" id="64860231"/>
<comment type="subcellular location">
    <subcellularLocation>
        <location evidence="3">Mitochondrion inner membrane</location>
    </subcellularLocation>
</comment>
<comment type="function">
    <text evidence="3">Required for mitochondrial cytochrome c oxidase (COX) assembly and respiration.</text>
</comment>
<comment type="similarity">
    <text evidence="1 3">Belongs to the CMC family.</text>
</comment>
<dbReference type="Proteomes" id="UP000644660">
    <property type="component" value="Unassembled WGS sequence"/>
</dbReference>
<organism evidence="4 5">
    <name type="scientific">Maudiozyma barnettii</name>
    <dbReference type="NCBI Taxonomy" id="61262"/>
    <lineage>
        <taxon>Eukaryota</taxon>
        <taxon>Fungi</taxon>
        <taxon>Dikarya</taxon>
        <taxon>Ascomycota</taxon>
        <taxon>Saccharomycotina</taxon>
        <taxon>Saccharomycetes</taxon>
        <taxon>Saccharomycetales</taxon>
        <taxon>Saccharomycetaceae</taxon>
        <taxon>Maudiozyma</taxon>
    </lineage>
</organism>
<gene>
    <name evidence="4" type="ORF">KABA2_13S03476</name>
</gene>
<dbReference type="GO" id="GO:0005743">
    <property type="term" value="C:mitochondrial inner membrane"/>
    <property type="evidence" value="ECO:0007669"/>
    <property type="project" value="UniProtKB-SubCell"/>
</dbReference>
<protein>
    <recommendedName>
        <fullName evidence="3">COX assembly mitochondrial protein</fullName>
    </recommendedName>
</protein>
<accession>A0A8H2ZJK4</accession>
<evidence type="ECO:0000256" key="1">
    <source>
        <dbReference type="ARBA" id="ARBA00007347"/>
    </source>
</evidence>
<evidence type="ECO:0000313" key="5">
    <source>
        <dbReference type="Proteomes" id="UP000644660"/>
    </source>
</evidence>
<dbReference type="AlphaFoldDB" id="A0A8H2ZJK4"/>
<evidence type="ECO:0000256" key="3">
    <source>
        <dbReference type="RuleBase" id="RU364104"/>
    </source>
</evidence>
<name>A0A8H2ZJK4_9SACH</name>
<sequence length="107" mass="12017">MSAGSEVQVSGSRLPIWALSPTEEKKARANLKDSAYKSCDEFVKAMADCAKAHGIKVFPACDKQRDKMKECIIAFQTDKNLDNERDLIVLAKIDKLEKQLKERKSSQ</sequence>
<evidence type="ECO:0000256" key="2">
    <source>
        <dbReference type="ARBA" id="ARBA00023157"/>
    </source>
</evidence>
<dbReference type="EMBL" id="CAEFZW010000013">
    <property type="protein sequence ID" value="CAB4257123.1"/>
    <property type="molecule type" value="Genomic_DNA"/>
</dbReference>
<keyword evidence="3" id="KW-0999">Mitochondrion inner membrane</keyword>
<evidence type="ECO:0000313" key="4">
    <source>
        <dbReference type="EMBL" id="CAB4257123.1"/>
    </source>
</evidence>